<reference evidence="2 3" key="1">
    <citation type="journal article" date="2010" name="Stand. Genomic Sci.">
        <title>Complete genome sequence of Haliangium ochraceum type strain (SMP-2).</title>
        <authorList>
            <consortium name="US DOE Joint Genome Institute (JGI-PGF)"/>
            <person name="Ivanova N."/>
            <person name="Daum C."/>
            <person name="Lang E."/>
            <person name="Abt B."/>
            <person name="Kopitz M."/>
            <person name="Saunders E."/>
            <person name="Lapidus A."/>
            <person name="Lucas S."/>
            <person name="Glavina Del Rio T."/>
            <person name="Nolan M."/>
            <person name="Tice H."/>
            <person name="Copeland A."/>
            <person name="Cheng J.F."/>
            <person name="Chen F."/>
            <person name="Bruce D."/>
            <person name="Goodwin L."/>
            <person name="Pitluck S."/>
            <person name="Mavromatis K."/>
            <person name="Pati A."/>
            <person name="Mikhailova N."/>
            <person name="Chen A."/>
            <person name="Palaniappan K."/>
            <person name="Land M."/>
            <person name="Hauser L."/>
            <person name="Chang Y.J."/>
            <person name="Jeffries C.D."/>
            <person name="Detter J.C."/>
            <person name="Brettin T."/>
            <person name="Rohde M."/>
            <person name="Goker M."/>
            <person name="Bristow J."/>
            <person name="Markowitz V."/>
            <person name="Eisen J.A."/>
            <person name="Hugenholtz P."/>
            <person name="Kyrpides N.C."/>
            <person name="Klenk H.P."/>
        </authorList>
    </citation>
    <scope>NUCLEOTIDE SEQUENCE [LARGE SCALE GENOMIC DNA]</scope>
    <source>
        <strain evidence="3">DSM 14365 / CIP 107738 / JCM 11303 / AJ 13395 / SMP-2</strain>
    </source>
</reference>
<dbReference type="KEGG" id="hoh:Hoch_0163"/>
<protein>
    <submittedName>
        <fullName evidence="2">Dienelactone hydrolase</fullName>
    </submittedName>
</protein>
<dbReference type="EMBL" id="CP001804">
    <property type="protein sequence ID" value="ACY12804.1"/>
    <property type="molecule type" value="Genomic_DNA"/>
</dbReference>
<evidence type="ECO:0000313" key="2">
    <source>
        <dbReference type="EMBL" id="ACY12804.1"/>
    </source>
</evidence>
<proteinExistence type="predicted"/>
<dbReference type="AlphaFoldDB" id="D0LGQ8"/>
<dbReference type="PANTHER" id="PTHR22946">
    <property type="entry name" value="DIENELACTONE HYDROLASE DOMAIN-CONTAINING PROTEIN-RELATED"/>
    <property type="match status" value="1"/>
</dbReference>
<dbReference type="eggNOG" id="COG0412">
    <property type="taxonomic scope" value="Bacteria"/>
</dbReference>
<sequence>MNQSVSKSPRHGVRALRARILGVAGAALLLAACGGKGGEGAEEPAMDPNAEMVGKDMGAMDESGKPMAAIDDIDMDGIVGEEVAYEADGITMQGYLAYDENADGKRPGVLVVHEWWGHNDYARQRARMLAKLGYIAFAVDMYGEGKNTEHPQEAGAFAMAAKSNLEGARVRFEKALEVLASNEHTDVEDMAAIGYCFGGGVVLEMARMGVELDGVVSFHGSLDTDNPAQPGQVKASVLVLNGDNDPYVKPEVVSAFKEEMDAADVDYQFVGYDAVHSFTSPDADRYGEEHGLPLAYDEEVDRASWKAMQDFFNQIFAD</sequence>
<feature type="domain" description="Dienelactone hydrolase" evidence="1">
    <location>
        <begin position="92"/>
        <end position="315"/>
    </location>
</feature>
<keyword evidence="2" id="KW-0378">Hydrolase</keyword>
<dbReference type="InterPro" id="IPR029058">
    <property type="entry name" value="AB_hydrolase_fold"/>
</dbReference>
<dbReference type="Gene3D" id="3.40.50.1820">
    <property type="entry name" value="alpha/beta hydrolase"/>
    <property type="match status" value="1"/>
</dbReference>
<dbReference type="SUPFAM" id="SSF53474">
    <property type="entry name" value="alpha/beta-Hydrolases"/>
    <property type="match status" value="1"/>
</dbReference>
<dbReference type="STRING" id="502025.Hoch_0163"/>
<dbReference type="PANTHER" id="PTHR22946:SF0">
    <property type="entry name" value="DIENELACTONE HYDROLASE DOMAIN-CONTAINING PROTEIN"/>
    <property type="match status" value="1"/>
</dbReference>
<dbReference type="PROSITE" id="PS51257">
    <property type="entry name" value="PROKAR_LIPOPROTEIN"/>
    <property type="match status" value="1"/>
</dbReference>
<evidence type="ECO:0000313" key="3">
    <source>
        <dbReference type="Proteomes" id="UP000001880"/>
    </source>
</evidence>
<accession>D0LGQ8</accession>
<dbReference type="Pfam" id="PF01738">
    <property type="entry name" value="DLH"/>
    <property type="match status" value="1"/>
</dbReference>
<dbReference type="RefSeq" id="WP_012825431.1">
    <property type="nucleotide sequence ID" value="NC_013440.1"/>
</dbReference>
<gene>
    <name evidence="2" type="ordered locus">Hoch_0163</name>
</gene>
<organism evidence="2 3">
    <name type="scientific">Haliangium ochraceum (strain DSM 14365 / JCM 11303 / SMP-2)</name>
    <dbReference type="NCBI Taxonomy" id="502025"/>
    <lineage>
        <taxon>Bacteria</taxon>
        <taxon>Pseudomonadati</taxon>
        <taxon>Myxococcota</taxon>
        <taxon>Polyangia</taxon>
        <taxon>Haliangiales</taxon>
        <taxon>Kofleriaceae</taxon>
        <taxon>Haliangium</taxon>
    </lineage>
</organism>
<keyword evidence="3" id="KW-1185">Reference proteome</keyword>
<dbReference type="Proteomes" id="UP000001880">
    <property type="component" value="Chromosome"/>
</dbReference>
<dbReference type="HOGENOM" id="CLU_054590_3_1_7"/>
<dbReference type="GO" id="GO:0016787">
    <property type="term" value="F:hydrolase activity"/>
    <property type="evidence" value="ECO:0007669"/>
    <property type="project" value="UniProtKB-KW"/>
</dbReference>
<dbReference type="InterPro" id="IPR050261">
    <property type="entry name" value="FrsA_esterase"/>
</dbReference>
<name>D0LGQ8_HALO1</name>
<dbReference type="InterPro" id="IPR002925">
    <property type="entry name" value="Dienelactn_hydro"/>
</dbReference>
<evidence type="ECO:0000259" key="1">
    <source>
        <dbReference type="Pfam" id="PF01738"/>
    </source>
</evidence>